<dbReference type="GO" id="GO:0005829">
    <property type="term" value="C:cytosol"/>
    <property type="evidence" value="ECO:0007669"/>
    <property type="project" value="TreeGrafter"/>
</dbReference>
<evidence type="ECO:0000256" key="1">
    <source>
        <dbReference type="ARBA" id="ARBA00010552"/>
    </source>
</evidence>
<dbReference type="Gene3D" id="3.30.1330.40">
    <property type="entry name" value="RutC-like"/>
    <property type="match status" value="1"/>
</dbReference>
<dbReference type="CDD" id="cd00448">
    <property type="entry name" value="YjgF_YER057c_UK114_family"/>
    <property type="match status" value="1"/>
</dbReference>
<comment type="caution">
    <text evidence="2">The sequence shown here is derived from an EMBL/GenBank/DDBJ whole genome shotgun (WGS) entry which is preliminary data.</text>
</comment>
<dbReference type="PANTHER" id="PTHR11803:SF58">
    <property type="entry name" value="PROTEIN HMF1-RELATED"/>
    <property type="match status" value="1"/>
</dbReference>
<dbReference type="Pfam" id="PF01042">
    <property type="entry name" value="Ribonuc_L-PSP"/>
    <property type="match status" value="1"/>
</dbReference>
<reference evidence="2 3" key="1">
    <citation type="submission" date="2017-09" db="EMBL/GenBank/DDBJ databases">
        <title>Depth-based differentiation of microbial function through sediment-hosted aquifers and enrichment of novel symbionts in the deep terrestrial subsurface.</title>
        <authorList>
            <person name="Probst A.J."/>
            <person name="Ladd B."/>
            <person name="Jarett J.K."/>
            <person name="Geller-Mcgrath D.E."/>
            <person name="Sieber C.M."/>
            <person name="Emerson J.B."/>
            <person name="Anantharaman K."/>
            <person name="Thomas B.C."/>
            <person name="Malmstrom R."/>
            <person name="Stieglmeier M."/>
            <person name="Klingl A."/>
            <person name="Woyke T."/>
            <person name="Ryan C.M."/>
            <person name="Banfield J.F."/>
        </authorList>
    </citation>
    <scope>NUCLEOTIDE SEQUENCE [LARGE SCALE GENOMIC DNA]</scope>
    <source>
        <strain evidence="2">CG11_big_fil_rev_8_21_14_0_20_37_16</strain>
    </source>
</reference>
<dbReference type="InterPro" id="IPR035959">
    <property type="entry name" value="RutC-like_sf"/>
</dbReference>
<sequence length="132" mass="14722">MLINPKTLFQPRGSYSQAVLTDTNNKSLLFITGQVALDGNGKIVGLNDITVQTECIFQNIVTILKKAGGNLKDIVKVQTFITDMRLYPVFSKIRDRYLKDSKPASTLFEVSQLFKKGLLIEMEAIATVPNKK</sequence>
<name>A0A2H0KKD9_9BACT</name>
<accession>A0A2H0KKD9</accession>
<dbReference type="SUPFAM" id="SSF55298">
    <property type="entry name" value="YjgF-like"/>
    <property type="match status" value="1"/>
</dbReference>
<dbReference type="AlphaFoldDB" id="A0A2H0KKD9"/>
<dbReference type="InterPro" id="IPR006175">
    <property type="entry name" value="YjgF/YER057c/UK114"/>
</dbReference>
<protein>
    <recommendedName>
        <fullName evidence="4">Enamine deaminase RidA</fullName>
    </recommendedName>
</protein>
<evidence type="ECO:0000313" key="3">
    <source>
        <dbReference type="Proteomes" id="UP000229497"/>
    </source>
</evidence>
<dbReference type="EMBL" id="PCVK01000049">
    <property type="protein sequence ID" value="PIQ71728.1"/>
    <property type="molecule type" value="Genomic_DNA"/>
</dbReference>
<gene>
    <name evidence="2" type="ORF">COV87_01730</name>
</gene>
<evidence type="ECO:0000313" key="2">
    <source>
        <dbReference type="EMBL" id="PIQ71728.1"/>
    </source>
</evidence>
<evidence type="ECO:0008006" key="4">
    <source>
        <dbReference type="Google" id="ProtNLM"/>
    </source>
</evidence>
<proteinExistence type="inferred from homology"/>
<organism evidence="2 3">
    <name type="scientific">Candidatus Roizmanbacteria bacterium CG11_big_fil_rev_8_21_14_0_20_37_16</name>
    <dbReference type="NCBI Taxonomy" id="1974857"/>
    <lineage>
        <taxon>Bacteria</taxon>
        <taxon>Candidatus Roizmaniibacteriota</taxon>
    </lineage>
</organism>
<dbReference type="Proteomes" id="UP000229497">
    <property type="component" value="Unassembled WGS sequence"/>
</dbReference>
<dbReference type="PANTHER" id="PTHR11803">
    <property type="entry name" value="2-IMINOBUTANOATE/2-IMINOPROPANOATE DEAMINASE RIDA"/>
    <property type="match status" value="1"/>
</dbReference>
<comment type="similarity">
    <text evidence="1">Belongs to the RutC family.</text>
</comment>
<dbReference type="GO" id="GO:0019239">
    <property type="term" value="F:deaminase activity"/>
    <property type="evidence" value="ECO:0007669"/>
    <property type="project" value="TreeGrafter"/>
</dbReference>